<keyword evidence="2" id="KW-1185">Reference proteome</keyword>
<name>A0A1I5SU12_9FIRM</name>
<dbReference type="OrthoDB" id="2085711at2"/>
<evidence type="ECO:0000313" key="1">
    <source>
        <dbReference type="EMBL" id="SFP74101.1"/>
    </source>
</evidence>
<dbReference type="EMBL" id="FOXR01000003">
    <property type="protein sequence ID" value="SFP74101.1"/>
    <property type="molecule type" value="Genomic_DNA"/>
</dbReference>
<dbReference type="RefSeq" id="WP_092281909.1">
    <property type="nucleotide sequence ID" value="NZ_FOXR01000003.1"/>
</dbReference>
<organism evidence="1 2">
    <name type="scientific">Caldicoprobacter faecalis</name>
    <dbReference type="NCBI Taxonomy" id="937334"/>
    <lineage>
        <taxon>Bacteria</taxon>
        <taxon>Bacillati</taxon>
        <taxon>Bacillota</taxon>
        <taxon>Clostridia</taxon>
        <taxon>Caldicoprobacterales</taxon>
        <taxon>Caldicoprobacteraceae</taxon>
        <taxon>Caldicoprobacter</taxon>
    </lineage>
</organism>
<proteinExistence type="predicted"/>
<evidence type="ECO:0000313" key="2">
    <source>
        <dbReference type="Proteomes" id="UP000198577"/>
    </source>
</evidence>
<sequence>MLRNWQSHSDYQQHLIQRLSAYNQKEKSRLILLDKAISKLYLYLLNLDNLLPIIKPLYPNFGRPAINQQGIIRSLTLMLDQHEYSITKWAKTVQQDDLFFDICGFDSNKAPGVGSYYDLLWRFWLAMAKNLLRIVCVPIAPMAKSFI</sequence>
<gene>
    <name evidence="1" type="ORF">SAMN05444406_10351</name>
</gene>
<protein>
    <submittedName>
        <fullName evidence="1">Uncharacterized protein</fullName>
    </submittedName>
</protein>
<reference evidence="1 2" key="1">
    <citation type="submission" date="2016-10" db="EMBL/GenBank/DDBJ databases">
        <authorList>
            <person name="de Groot N.N."/>
        </authorList>
    </citation>
    <scope>NUCLEOTIDE SEQUENCE [LARGE SCALE GENOMIC DNA]</scope>
    <source>
        <strain evidence="1 2">DSM 20678</strain>
    </source>
</reference>
<dbReference type="AlphaFoldDB" id="A0A1I5SU12"/>
<accession>A0A1I5SU12</accession>
<dbReference type="Proteomes" id="UP000198577">
    <property type="component" value="Unassembled WGS sequence"/>
</dbReference>